<dbReference type="AlphaFoldDB" id="L8IQP0"/>
<evidence type="ECO:0000313" key="2">
    <source>
        <dbReference type="EMBL" id="ELR58378.1"/>
    </source>
</evidence>
<evidence type="ECO:0000256" key="1">
    <source>
        <dbReference type="SAM" id="MobiDB-lite"/>
    </source>
</evidence>
<dbReference type="Proteomes" id="UP000011080">
    <property type="component" value="Unassembled WGS sequence"/>
</dbReference>
<feature type="compositionally biased region" description="Basic and acidic residues" evidence="1">
    <location>
        <begin position="10"/>
        <end position="26"/>
    </location>
</feature>
<feature type="non-terminal residue" evidence="2">
    <location>
        <position position="1"/>
    </location>
</feature>
<organism evidence="2 3">
    <name type="scientific">Bos mutus</name>
    <name type="common">wild yak</name>
    <dbReference type="NCBI Taxonomy" id="72004"/>
    <lineage>
        <taxon>Eukaryota</taxon>
        <taxon>Metazoa</taxon>
        <taxon>Chordata</taxon>
        <taxon>Craniata</taxon>
        <taxon>Vertebrata</taxon>
        <taxon>Euteleostomi</taxon>
        <taxon>Mammalia</taxon>
        <taxon>Eutheria</taxon>
        <taxon>Laurasiatheria</taxon>
        <taxon>Artiodactyla</taxon>
        <taxon>Ruminantia</taxon>
        <taxon>Pecora</taxon>
        <taxon>Bovidae</taxon>
        <taxon>Bovinae</taxon>
        <taxon>Bos</taxon>
    </lineage>
</organism>
<reference evidence="2 3" key="1">
    <citation type="journal article" date="2012" name="Nat. Genet.">
        <title>The yak genome and adaptation to life at high altitude.</title>
        <authorList>
            <person name="Qiu Q."/>
            <person name="Zhang G."/>
            <person name="Ma T."/>
            <person name="Qian W."/>
            <person name="Wang J."/>
            <person name="Ye Z."/>
            <person name="Cao C."/>
            <person name="Hu Q."/>
            <person name="Kim J."/>
            <person name="Larkin D.M."/>
            <person name="Auvil L."/>
            <person name="Capitanu B."/>
            <person name="Ma J."/>
            <person name="Lewin H.A."/>
            <person name="Qian X."/>
            <person name="Lang Y."/>
            <person name="Zhou R."/>
            <person name="Wang L."/>
            <person name="Wang K."/>
            <person name="Xia J."/>
            <person name="Liao S."/>
            <person name="Pan S."/>
            <person name="Lu X."/>
            <person name="Hou H."/>
            <person name="Wang Y."/>
            <person name="Zang X."/>
            <person name="Yin Y."/>
            <person name="Ma H."/>
            <person name="Zhang J."/>
            <person name="Wang Z."/>
            <person name="Zhang Y."/>
            <person name="Zhang D."/>
            <person name="Yonezawa T."/>
            <person name="Hasegawa M."/>
            <person name="Zhong Y."/>
            <person name="Liu W."/>
            <person name="Zhang Y."/>
            <person name="Huang Z."/>
            <person name="Zhang S."/>
            <person name="Long R."/>
            <person name="Yang H."/>
            <person name="Wang J."/>
            <person name="Lenstra J.A."/>
            <person name="Cooper D.N."/>
            <person name="Wu Y."/>
            <person name="Wang J."/>
            <person name="Shi P."/>
            <person name="Wang J."/>
            <person name="Liu J."/>
        </authorList>
    </citation>
    <scope>NUCLEOTIDE SEQUENCE [LARGE SCALE GENOMIC DNA]</scope>
    <source>
        <strain evidence="3">yakQH1</strain>
    </source>
</reference>
<name>L8IQP0_9CETA</name>
<protein>
    <submittedName>
        <fullName evidence="2">Uncharacterized protein</fullName>
    </submittedName>
</protein>
<accession>L8IQP0</accession>
<sequence>GRGSAPAAEPRWDRGEEAKRRREGPGEGRSAPADMLGASLTGQGRG</sequence>
<dbReference type="EMBL" id="JH880843">
    <property type="protein sequence ID" value="ELR58378.1"/>
    <property type="molecule type" value="Genomic_DNA"/>
</dbReference>
<proteinExistence type="predicted"/>
<feature type="region of interest" description="Disordered" evidence="1">
    <location>
        <begin position="1"/>
        <end position="46"/>
    </location>
</feature>
<evidence type="ECO:0000313" key="3">
    <source>
        <dbReference type="Proteomes" id="UP000011080"/>
    </source>
</evidence>
<gene>
    <name evidence="2" type="ORF">M91_16538</name>
</gene>